<proteinExistence type="predicted"/>
<feature type="coiled-coil region" evidence="1">
    <location>
        <begin position="143"/>
        <end position="170"/>
    </location>
</feature>
<dbReference type="EMBL" id="JAGTPX010000001">
    <property type="protein sequence ID" value="MBR8668025.1"/>
    <property type="molecule type" value="Genomic_DNA"/>
</dbReference>
<keyword evidence="1" id="KW-0175">Coiled coil</keyword>
<gene>
    <name evidence="2" type="ORF">KD144_00605</name>
</gene>
<name>A0A941JH39_NIACI</name>
<evidence type="ECO:0000313" key="2">
    <source>
        <dbReference type="EMBL" id="MBR8668025.1"/>
    </source>
</evidence>
<organism evidence="2">
    <name type="scientific">Niallia circulans</name>
    <name type="common">Bacillus circulans</name>
    <dbReference type="NCBI Taxonomy" id="1397"/>
    <lineage>
        <taxon>Bacteria</taxon>
        <taxon>Bacillati</taxon>
        <taxon>Bacillota</taxon>
        <taxon>Bacilli</taxon>
        <taxon>Bacillales</taxon>
        <taxon>Bacillaceae</taxon>
        <taxon>Niallia</taxon>
    </lineage>
</organism>
<sequence length="182" mass="21776">MAKTELTTQLERQIYSATNKQGVFGCFEVTIGWFGKERVDYMTYDTKGIFRCYEIKVSVSDFRSKAKKTFCGHYNYFVMTDELFQKVKEEIPSYIGVYVGANCVKRPKKQELLVDEQILKDSLLRSLSREADKVFKSDSPTFADAMRRRLRYQEKEKERYRENYYALQRQVEEKFGTRWRYN</sequence>
<protein>
    <submittedName>
        <fullName evidence="2">Uncharacterized protein</fullName>
    </submittedName>
</protein>
<accession>A0A941JH39</accession>
<evidence type="ECO:0000256" key="1">
    <source>
        <dbReference type="SAM" id="Coils"/>
    </source>
</evidence>
<reference evidence="2" key="1">
    <citation type="submission" date="2021-04" db="EMBL/GenBank/DDBJ databases">
        <title>Genomic analysis of electroactive and textile dye degrading Bacillus circulans strain: DC10 isolated from constructed wetland-microbial fuel cells treating textile dye wastewaters.</title>
        <authorList>
            <person name="Patel D.U."/>
            <person name="Desai C.R."/>
        </authorList>
    </citation>
    <scope>NUCLEOTIDE SEQUENCE</scope>
    <source>
        <strain evidence="2">DC10</strain>
    </source>
</reference>
<comment type="caution">
    <text evidence="2">The sequence shown here is derived from an EMBL/GenBank/DDBJ whole genome shotgun (WGS) entry which is preliminary data.</text>
</comment>
<dbReference type="AlphaFoldDB" id="A0A941JH39"/>